<dbReference type="EMBL" id="JAKWBL010000003">
    <property type="protein sequence ID" value="MCH5599401.1"/>
    <property type="molecule type" value="Genomic_DNA"/>
</dbReference>
<comment type="caution">
    <text evidence="2">The sequence shown here is derived from an EMBL/GenBank/DDBJ whole genome shotgun (WGS) entry which is preliminary data.</text>
</comment>
<evidence type="ECO:0000313" key="2">
    <source>
        <dbReference type="EMBL" id="MCH5599401.1"/>
    </source>
</evidence>
<dbReference type="EC" id="3.1.-.-" evidence="2"/>
<dbReference type="RefSeq" id="WP_240831279.1">
    <property type="nucleotide sequence ID" value="NZ_JAKWBL010000003.1"/>
</dbReference>
<evidence type="ECO:0000313" key="3">
    <source>
        <dbReference type="Proteomes" id="UP001202248"/>
    </source>
</evidence>
<keyword evidence="2" id="KW-0540">Nuclease</keyword>
<keyword evidence="2" id="KW-0255">Endonuclease</keyword>
<dbReference type="InterPro" id="IPR026336">
    <property type="entry name" value="PdeM-like"/>
</dbReference>
<keyword evidence="2" id="KW-0378">Hydrolase</keyword>
<dbReference type="InterPro" id="IPR029052">
    <property type="entry name" value="Metallo-depent_PP-like"/>
</dbReference>
<keyword evidence="2" id="KW-0436">Ligase</keyword>
<reference evidence="2 3" key="1">
    <citation type="submission" date="2022-02" db="EMBL/GenBank/DDBJ databases">
        <authorList>
            <person name="Min J."/>
        </authorList>
    </citation>
    <scope>NUCLEOTIDE SEQUENCE [LARGE SCALE GENOMIC DNA]</scope>
    <source>
        <strain evidence="2 3">GR10-1</strain>
    </source>
</reference>
<proteinExistence type="predicted"/>
<dbReference type="Pfam" id="PF00149">
    <property type="entry name" value="Metallophos"/>
    <property type="match status" value="1"/>
</dbReference>
<protein>
    <submittedName>
        <fullName evidence="2">Ligase-associated DNA damage response endonuclease PdeM</fullName>
        <ecNumber evidence="2">3.1.-.-</ecNumber>
    </submittedName>
</protein>
<evidence type="ECO:0000259" key="1">
    <source>
        <dbReference type="Pfam" id="PF00149"/>
    </source>
</evidence>
<dbReference type="PIRSF" id="PIRSF000887">
    <property type="entry name" value="Pesterase_MJ0037"/>
    <property type="match status" value="1"/>
</dbReference>
<dbReference type="InterPro" id="IPR004843">
    <property type="entry name" value="Calcineurin-like_PHP"/>
</dbReference>
<dbReference type="GO" id="GO:0016874">
    <property type="term" value="F:ligase activity"/>
    <property type="evidence" value="ECO:0007669"/>
    <property type="project" value="UniProtKB-KW"/>
</dbReference>
<name>A0ABS9SLY9_9BACT</name>
<organism evidence="2 3">
    <name type="scientific">Niabella ginsengisoli</name>
    <dbReference type="NCBI Taxonomy" id="522298"/>
    <lineage>
        <taxon>Bacteria</taxon>
        <taxon>Pseudomonadati</taxon>
        <taxon>Bacteroidota</taxon>
        <taxon>Chitinophagia</taxon>
        <taxon>Chitinophagales</taxon>
        <taxon>Chitinophagaceae</taxon>
        <taxon>Niabella</taxon>
    </lineage>
</organism>
<dbReference type="PANTHER" id="PTHR39323:SF1">
    <property type="entry name" value="BLR1149 PROTEIN"/>
    <property type="match status" value="1"/>
</dbReference>
<dbReference type="Gene3D" id="3.60.21.10">
    <property type="match status" value="1"/>
</dbReference>
<sequence length="211" mass="24331">MEIIFNNEQIVLSPHRAAFWPRKKILFLADMHLGKTSYFRSKGIQIPSSVMSDDLARLTFLIDKYKAESIVVAGDMFHHNYNSDINIFKQWRETKTDVRFVLVPGNHDKLLGIDYDNLGIMVTEEEYILDPFTIIHQPPKSVEQFSISGHIHPGYLMEGRARQSLRLPCFIINERQMILPAFSGFTGLYTKFQTSGPCVNYVIGRDTIFKI</sequence>
<dbReference type="GO" id="GO:0016787">
    <property type="term" value="F:hydrolase activity"/>
    <property type="evidence" value="ECO:0007669"/>
    <property type="project" value="UniProtKB-KW"/>
</dbReference>
<dbReference type="Proteomes" id="UP001202248">
    <property type="component" value="Unassembled WGS sequence"/>
</dbReference>
<dbReference type="PANTHER" id="PTHR39323">
    <property type="entry name" value="BLR1149 PROTEIN"/>
    <property type="match status" value="1"/>
</dbReference>
<dbReference type="NCBIfam" id="TIGR04123">
    <property type="entry name" value="P_estr_lig_assc"/>
    <property type="match status" value="1"/>
</dbReference>
<gene>
    <name evidence="2" type="primary">pdeM</name>
    <name evidence="2" type="ORF">MKP09_16525</name>
</gene>
<dbReference type="GO" id="GO:0004519">
    <property type="term" value="F:endonuclease activity"/>
    <property type="evidence" value="ECO:0007669"/>
    <property type="project" value="UniProtKB-KW"/>
</dbReference>
<feature type="domain" description="Calcineurin-like phosphoesterase" evidence="1">
    <location>
        <begin position="24"/>
        <end position="113"/>
    </location>
</feature>
<dbReference type="SUPFAM" id="SSF56300">
    <property type="entry name" value="Metallo-dependent phosphatases"/>
    <property type="match status" value="1"/>
</dbReference>
<dbReference type="InterPro" id="IPR024173">
    <property type="entry name" value="Pesterase_MJ0037-like"/>
</dbReference>
<accession>A0ABS9SLY9</accession>
<keyword evidence="3" id="KW-1185">Reference proteome</keyword>